<feature type="compositionally biased region" description="Low complexity" evidence="4">
    <location>
        <begin position="352"/>
        <end position="366"/>
    </location>
</feature>
<reference evidence="6" key="1">
    <citation type="journal article" date="2020" name="Stud. Mycol.">
        <title>101 Dothideomycetes genomes: a test case for predicting lifestyles and emergence of pathogens.</title>
        <authorList>
            <person name="Haridas S."/>
            <person name="Albert R."/>
            <person name="Binder M."/>
            <person name="Bloem J."/>
            <person name="Labutti K."/>
            <person name="Salamov A."/>
            <person name="Andreopoulos B."/>
            <person name="Baker S."/>
            <person name="Barry K."/>
            <person name="Bills G."/>
            <person name="Bluhm B."/>
            <person name="Cannon C."/>
            <person name="Castanera R."/>
            <person name="Culley D."/>
            <person name="Daum C."/>
            <person name="Ezra D."/>
            <person name="Gonzalez J."/>
            <person name="Henrissat B."/>
            <person name="Kuo A."/>
            <person name="Liang C."/>
            <person name="Lipzen A."/>
            <person name="Lutzoni F."/>
            <person name="Magnuson J."/>
            <person name="Mondo S."/>
            <person name="Nolan M."/>
            <person name="Ohm R."/>
            <person name="Pangilinan J."/>
            <person name="Park H.-J."/>
            <person name="Ramirez L."/>
            <person name="Alfaro M."/>
            <person name="Sun H."/>
            <person name="Tritt A."/>
            <person name="Yoshinaga Y."/>
            <person name="Zwiers L.-H."/>
            <person name="Turgeon B."/>
            <person name="Goodwin S."/>
            <person name="Spatafora J."/>
            <person name="Crous P."/>
            <person name="Grigoriev I."/>
        </authorList>
    </citation>
    <scope>NUCLEOTIDE SEQUENCE</scope>
    <source>
        <strain evidence="6">CBS 119925</strain>
    </source>
</reference>
<accession>A0A6A6VDI6</accession>
<dbReference type="GO" id="GO:0016740">
    <property type="term" value="F:transferase activity"/>
    <property type="evidence" value="ECO:0007669"/>
    <property type="project" value="UniProtKB-KW"/>
</dbReference>
<evidence type="ECO:0000313" key="7">
    <source>
        <dbReference type="Proteomes" id="UP000799440"/>
    </source>
</evidence>
<organism evidence="6 7">
    <name type="scientific">Sporormia fimetaria CBS 119925</name>
    <dbReference type="NCBI Taxonomy" id="1340428"/>
    <lineage>
        <taxon>Eukaryota</taxon>
        <taxon>Fungi</taxon>
        <taxon>Dikarya</taxon>
        <taxon>Ascomycota</taxon>
        <taxon>Pezizomycotina</taxon>
        <taxon>Dothideomycetes</taxon>
        <taxon>Pleosporomycetidae</taxon>
        <taxon>Pleosporales</taxon>
        <taxon>Sporormiaceae</taxon>
        <taxon>Sporormia</taxon>
    </lineage>
</organism>
<keyword evidence="1" id="KW-0808">Transferase</keyword>
<sequence length="446" mass="49839">MNSKSLRRLAADHSSLHTAGLPPNYLFPPTGTSDPLADLTSLDVLLAGPTGTPYSAGLWRLHLDIPPTYPNAPPTATFRTRLWHPNIDEASGAVCVETLKRDWSSSLKLRDVLVTISCLLIQPNPASALNEEAGKLANEDWEGYCRRARLMTEIHAGVPEELGVAVREAQRRGEDDDDVVEREEVAREVVGMGVAEGKEKVAVLEAVSEATVGKGKEAVVQVEDEENRDKREETMELESDDESDWIPGPMSRSPNLFNGGMRKTNIFGIQGLDKTRPFGTGLQQRSSRSTSPLYAKELHSDPFTTPSQPPQNHSFSLRVPPPPPSSSTLAASQLDSSFLSPPLPQPQHETHQQQQQQQQQQQPTTTNPDTRNRLLTEFSWKWEDTQTLYDMGDPCGLTKSDVRKRFASNEYEKRRDWEMKKFKAVGWSLGMYNRGAFWPRVGEKRL</sequence>
<dbReference type="Pfam" id="PF00179">
    <property type="entry name" value="UQ_con"/>
    <property type="match status" value="1"/>
</dbReference>
<dbReference type="InterPro" id="IPR023313">
    <property type="entry name" value="UBQ-conjugating_AS"/>
</dbReference>
<dbReference type="SMART" id="SM00212">
    <property type="entry name" value="UBCc"/>
    <property type="match status" value="1"/>
</dbReference>
<evidence type="ECO:0000256" key="1">
    <source>
        <dbReference type="ARBA" id="ARBA00022679"/>
    </source>
</evidence>
<dbReference type="PROSITE" id="PS50127">
    <property type="entry name" value="UBC_2"/>
    <property type="match status" value="1"/>
</dbReference>
<dbReference type="PANTHER" id="PTHR24068">
    <property type="entry name" value="UBIQUITIN-CONJUGATING ENZYME E2"/>
    <property type="match status" value="1"/>
</dbReference>
<dbReference type="CDD" id="cd23804">
    <property type="entry name" value="UBCc_UBE2S"/>
    <property type="match status" value="1"/>
</dbReference>
<proteinExistence type="predicted"/>
<feature type="compositionally biased region" description="Polar residues" evidence="4">
    <location>
        <begin position="281"/>
        <end position="292"/>
    </location>
</feature>
<evidence type="ECO:0000259" key="5">
    <source>
        <dbReference type="PROSITE" id="PS50127"/>
    </source>
</evidence>
<feature type="compositionally biased region" description="Acidic residues" evidence="4">
    <location>
        <begin position="235"/>
        <end position="244"/>
    </location>
</feature>
<evidence type="ECO:0000256" key="4">
    <source>
        <dbReference type="SAM" id="MobiDB-lite"/>
    </source>
</evidence>
<dbReference type="PROSITE" id="PS00183">
    <property type="entry name" value="UBC_1"/>
    <property type="match status" value="1"/>
</dbReference>
<protein>
    <submittedName>
        <fullName evidence="6">UBC-like protein</fullName>
    </submittedName>
</protein>
<dbReference type="AlphaFoldDB" id="A0A6A6VDI6"/>
<dbReference type="EMBL" id="MU006573">
    <property type="protein sequence ID" value="KAF2747261.1"/>
    <property type="molecule type" value="Genomic_DNA"/>
</dbReference>
<evidence type="ECO:0000256" key="3">
    <source>
        <dbReference type="PROSITE-ProRule" id="PRU10133"/>
    </source>
</evidence>
<keyword evidence="7" id="KW-1185">Reference proteome</keyword>
<dbReference type="InterPro" id="IPR000608">
    <property type="entry name" value="UBC"/>
</dbReference>
<feature type="domain" description="UBC core" evidence="5">
    <location>
        <begin position="4"/>
        <end position="157"/>
    </location>
</feature>
<feature type="compositionally biased region" description="Polar residues" evidence="4">
    <location>
        <begin position="302"/>
        <end position="315"/>
    </location>
</feature>
<dbReference type="Proteomes" id="UP000799440">
    <property type="component" value="Unassembled WGS sequence"/>
</dbReference>
<dbReference type="InterPro" id="IPR016135">
    <property type="entry name" value="UBQ-conjugating_enzyme/RWD"/>
</dbReference>
<dbReference type="OrthoDB" id="10069349at2759"/>
<evidence type="ECO:0000313" key="6">
    <source>
        <dbReference type="EMBL" id="KAF2747261.1"/>
    </source>
</evidence>
<feature type="region of interest" description="Disordered" evidence="4">
    <location>
        <begin position="221"/>
        <end position="259"/>
    </location>
</feature>
<feature type="active site" description="Glycyl thioester intermediate" evidence="3">
    <location>
        <position position="95"/>
    </location>
</feature>
<feature type="region of interest" description="Disordered" evidence="4">
    <location>
        <begin position="271"/>
        <end position="371"/>
    </location>
</feature>
<gene>
    <name evidence="6" type="ORF">M011DRAFT_53281</name>
</gene>
<keyword evidence="2" id="KW-0833">Ubl conjugation pathway</keyword>
<evidence type="ECO:0000256" key="2">
    <source>
        <dbReference type="ARBA" id="ARBA00022786"/>
    </source>
</evidence>
<dbReference type="Gene3D" id="3.10.110.10">
    <property type="entry name" value="Ubiquitin Conjugating Enzyme"/>
    <property type="match status" value="1"/>
</dbReference>
<name>A0A6A6VDI6_9PLEO</name>
<dbReference type="SUPFAM" id="SSF54495">
    <property type="entry name" value="UBC-like"/>
    <property type="match status" value="1"/>
</dbReference>